<accession>A0ABV9JVD7</accession>
<name>A0ABV9JVD7_9BACI</name>
<evidence type="ECO:0000313" key="3">
    <source>
        <dbReference type="Proteomes" id="UP001595988"/>
    </source>
</evidence>
<feature type="region of interest" description="Disordered" evidence="1">
    <location>
        <begin position="193"/>
        <end position="217"/>
    </location>
</feature>
<organism evidence="2 3">
    <name type="scientific">Oceanobacillus aidingensis</name>
    <dbReference type="NCBI Taxonomy" id="645964"/>
    <lineage>
        <taxon>Bacteria</taxon>
        <taxon>Bacillati</taxon>
        <taxon>Bacillota</taxon>
        <taxon>Bacilli</taxon>
        <taxon>Bacillales</taxon>
        <taxon>Bacillaceae</taxon>
        <taxon>Oceanobacillus</taxon>
    </lineage>
</organism>
<dbReference type="RefSeq" id="WP_379542263.1">
    <property type="nucleotide sequence ID" value="NZ_JBHSFT010000008.1"/>
</dbReference>
<dbReference type="EMBL" id="JBHSFT010000008">
    <property type="protein sequence ID" value="MFC4661731.1"/>
    <property type="molecule type" value="Genomic_DNA"/>
</dbReference>
<evidence type="ECO:0000313" key="2">
    <source>
        <dbReference type="EMBL" id="MFC4661731.1"/>
    </source>
</evidence>
<feature type="region of interest" description="Disordered" evidence="1">
    <location>
        <begin position="33"/>
        <end position="52"/>
    </location>
</feature>
<dbReference type="Proteomes" id="UP001595988">
    <property type="component" value="Unassembled WGS sequence"/>
</dbReference>
<dbReference type="NCBIfam" id="NF040601">
    <property type="entry name" value="TerS_not_xtmA"/>
    <property type="match status" value="1"/>
</dbReference>
<comment type="caution">
    <text evidence="2">The sequence shown here is derived from an EMBL/GenBank/DDBJ whole genome shotgun (WGS) entry which is preliminary data.</text>
</comment>
<sequence length="217" mass="24840">MQNEPHANNLCGAKTRSGEPCKNKAMANGRCRMHGGKSIGAPPAKLKKNTNSKKHGLFAKYLPQETMEIMNDIESMGPADILWMNIKMQFASIVRAQQIMYVEDINDRTETLKKLKVENIETREGHTQIPIEKEYEIEQAWNKQATFMQSLSRSMAELRNMLKQFRDMAYEDDIRLLEIEKMEVTIDKAKAETEKLSSDDGSNQPIQIMIKRKGDTS</sequence>
<dbReference type="NCBIfam" id="NF041373">
    <property type="entry name" value="HGG_STG"/>
    <property type="match status" value="1"/>
</dbReference>
<gene>
    <name evidence="2" type="primary">terS</name>
    <name evidence="2" type="ORF">ACFO3P_05815</name>
</gene>
<dbReference type="InterPro" id="IPR047675">
    <property type="entry name" value="Putative_zinc-bd"/>
</dbReference>
<proteinExistence type="predicted"/>
<protein>
    <submittedName>
        <fullName evidence="2">Phage terminase small subunit</fullName>
    </submittedName>
</protein>
<reference evidence="3" key="1">
    <citation type="journal article" date="2019" name="Int. J. Syst. Evol. Microbiol.">
        <title>The Global Catalogue of Microorganisms (GCM) 10K type strain sequencing project: providing services to taxonomists for standard genome sequencing and annotation.</title>
        <authorList>
            <consortium name="The Broad Institute Genomics Platform"/>
            <consortium name="The Broad Institute Genome Sequencing Center for Infectious Disease"/>
            <person name="Wu L."/>
            <person name="Ma J."/>
        </authorList>
    </citation>
    <scope>NUCLEOTIDE SEQUENCE [LARGE SCALE GENOMIC DNA]</scope>
    <source>
        <strain evidence="3">CCUG 37257</strain>
    </source>
</reference>
<keyword evidence="3" id="KW-1185">Reference proteome</keyword>
<evidence type="ECO:0000256" key="1">
    <source>
        <dbReference type="SAM" id="MobiDB-lite"/>
    </source>
</evidence>